<evidence type="ECO:0000256" key="2">
    <source>
        <dbReference type="ARBA" id="ARBA00023015"/>
    </source>
</evidence>
<comment type="caution">
    <text evidence="10">The sequence shown here is derived from an EMBL/GenBank/DDBJ whole genome shotgun (WGS) entry which is preliminary data.</text>
</comment>
<feature type="region of interest" description="Disordered" evidence="8">
    <location>
        <begin position="101"/>
        <end position="123"/>
    </location>
</feature>
<proteinExistence type="inferred from homology"/>
<dbReference type="Pfam" id="PF18121">
    <property type="entry name" value="TFA2_Winged_2"/>
    <property type="match status" value="1"/>
</dbReference>
<dbReference type="PANTHER" id="PTHR12716:SF8">
    <property type="entry name" value="TRANSCRIPTION INITIATION FACTOR IIE SUBUNIT BETA"/>
    <property type="match status" value="1"/>
</dbReference>
<evidence type="ECO:0000256" key="6">
    <source>
        <dbReference type="ARBA" id="ARBA00025581"/>
    </source>
</evidence>
<name>A0A8H3YKU5_VENIN</name>
<evidence type="ECO:0000256" key="4">
    <source>
        <dbReference type="ARBA" id="ARBA00023163"/>
    </source>
</evidence>
<evidence type="ECO:0000256" key="8">
    <source>
        <dbReference type="SAM" id="MobiDB-lite"/>
    </source>
</evidence>
<dbReference type="GO" id="GO:0001097">
    <property type="term" value="F:TFIIH-class transcription factor complex binding"/>
    <property type="evidence" value="ECO:0007669"/>
    <property type="project" value="TreeGrafter"/>
</dbReference>
<accession>A0A8H3YKU5</accession>
<dbReference type="GO" id="GO:0006367">
    <property type="term" value="P:transcription initiation at RNA polymerase II promoter"/>
    <property type="evidence" value="ECO:0007669"/>
    <property type="project" value="UniProtKB-UniRule"/>
</dbReference>
<feature type="domain" description="TFIIE beta" evidence="9">
    <location>
        <begin position="37"/>
        <end position="128"/>
    </location>
</feature>
<feature type="region of interest" description="Disordered" evidence="8">
    <location>
        <begin position="1"/>
        <end position="47"/>
    </location>
</feature>
<keyword evidence="3 7" id="KW-0238">DNA-binding</keyword>
<comment type="subunit">
    <text evidence="7">Tetramer of two alpha and two beta chains.</text>
</comment>
<dbReference type="Pfam" id="PF02186">
    <property type="entry name" value="TFIIE_beta"/>
    <property type="match status" value="1"/>
</dbReference>
<dbReference type="AlphaFoldDB" id="A0A8H3YKU5"/>
<dbReference type="PIRSF" id="PIRSF016398">
    <property type="entry name" value="TFIIE-beta"/>
    <property type="match status" value="1"/>
</dbReference>
<gene>
    <name evidence="10" type="ORF">BLS_008448</name>
</gene>
<dbReference type="InterPro" id="IPR003166">
    <property type="entry name" value="TFIIE_bsu_DNA-bd"/>
</dbReference>
<keyword evidence="2 7" id="KW-0805">Transcription regulation</keyword>
<evidence type="ECO:0000256" key="3">
    <source>
        <dbReference type="ARBA" id="ARBA00023125"/>
    </source>
</evidence>
<protein>
    <recommendedName>
        <fullName evidence="7">Transcription initiation factor IIE subunit beta</fullName>
    </recommendedName>
</protein>
<dbReference type="EMBL" id="WNWQ01000714">
    <property type="protein sequence ID" value="KAE9964345.1"/>
    <property type="molecule type" value="Genomic_DNA"/>
</dbReference>
<dbReference type="InterPro" id="IPR016656">
    <property type="entry name" value="TFIIE-bsu"/>
</dbReference>
<comment type="similarity">
    <text evidence="7">Belongs to the TFIIE beta subunit family.</text>
</comment>
<evidence type="ECO:0000256" key="1">
    <source>
        <dbReference type="ARBA" id="ARBA00004123"/>
    </source>
</evidence>
<reference evidence="10 11" key="1">
    <citation type="submission" date="2019-11" db="EMBL/GenBank/DDBJ databases">
        <title>Venturia inaequalis Genome Resource.</title>
        <authorList>
            <person name="Lichtner F.J."/>
        </authorList>
    </citation>
    <scope>NUCLEOTIDE SEQUENCE [LARGE SCALE GENOMIC DNA]</scope>
    <source>
        <strain evidence="10">Bline_iso_100314</strain>
    </source>
</reference>
<keyword evidence="5 7" id="KW-0539">Nucleus</keyword>
<organism evidence="10 11">
    <name type="scientific">Venturia inaequalis</name>
    <name type="common">Apple scab fungus</name>
    <dbReference type="NCBI Taxonomy" id="5025"/>
    <lineage>
        <taxon>Eukaryota</taxon>
        <taxon>Fungi</taxon>
        <taxon>Dikarya</taxon>
        <taxon>Ascomycota</taxon>
        <taxon>Pezizomycotina</taxon>
        <taxon>Dothideomycetes</taxon>
        <taxon>Pleosporomycetidae</taxon>
        <taxon>Venturiales</taxon>
        <taxon>Venturiaceae</taxon>
        <taxon>Venturia</taxon>
    </lineage>
</organism>
<comment type="function">
    <text evidence="6 7">Recruits TFIIH to the initiation complex and stimulates the RNA polymerase II C-terminal domain kinase and DNA-dependent ATPase activities of TFIIH. Both TFIIH and TFIIE are required for promoter clearance by RNA polymerase.</text>
</comment>
<evidence type="ECO:0000313" key="10">
    <source>
        <dbReference type="EMBL" id="KAE9964345.1"/>
    </source>
</evidence>
<dbReference type="PROSITE" id="PS51351">
    <property type="entry name" value="TFIIE_BETA_C"/>
    <property type="match status" value="1"/>
</dbReference>
<dbReference type="Proteomes" id="UP000433883">
    <property type="component" value="Unassembled WGS sequence"/>
</dbReference>
<evidence type="ECO:0000259" key="9">
    <source>
        <dbReference type="PROSITE" id="PS51351"/>
    </source>
</evidence>
<dbReference type="InterPro" id="IPR040501">
    <property type="entry name" value="TFA2_Winged_2"/>
</dbReference>
<sequence length="269" mass="29863">MSKSLNGSGVPSPSPSNSSAPGAPKRKRAPDAGKPTAVQQMQRRQPASTLELLAQMRVAEKYLQDKDRPCNFTEIINYLSIQNADPTTLKTFAAVMQRNKPDDKIKYNPPKTGNGEGTYEYNPKYPIRNKEDLTAYLQKQTHAIGLKVEDLKDGWKDAVSTITTMGGTGELLVIFDKQGKPKVVWQDDKTLANEIPNDIVSEWHAIRIHTDTEELRNKLLAAGQTPSSAARKVVAAKTGKPKRKVARRGGRTTNVHMEKILKDYSGIRR</sequence>
<dbReference type="PANTHER" id="PTHR12716">
    <property type="entry name" value="TRANSCRIPTION INITIATION FACTOR IIE, BETA SUBUNIT"/>
    <property type="match status" value="1"/>
</dbReference>
<dbReference type="GO" id="GO:0005673">
    <property type="term" value="C:transcription factor TFIIE complex"/>
    <property type="evidence" value="ECO:0007669"/>
    <property type="project" value="UniProtKB-UniRule"/>
</dbReference>
<keyword evidence="4 7" id="KW-0804">Transcription</keyword>
<feature type="compositionally biased region" description="Low complexity" evidence="8">
    <location>
        <begin position="1"/>
        <end position="23"/>
    </location>
</feature>
<evidence type="ECO:0000313" key="11">
    <source>
        <dbReference type="Proteomes" id="UP000433883"/>
    </source>
</evidence>
<comment type="subcellular location">
    <subcellularLocation>
        <location evidence="1 7">Nucleus</location>
    </subcellularLocation>
</comment>
<evidence type="ECO:0000256" key="7">
    <source>
        <dbReference type="PIRNR" id="PIRNR016398"/>
    </source>
</evidence>
<feature type="compositionally biased region" description="Polar residues" evidence="8">
    <location>
        <begin position="37"/>
        <end position="47"/>
    </location>
</feature>
<evidence type="ECO:0000256" key="5">
    <source>
        <dbReference type="ARBA" id="ARBA00023242"/>
    </source>
</evidence>
<dbReference type="GO" id="GO:0003677">
    <property type="term" value="F:DNA binding"/>
    <property type="evidence" value="ECO:0007669"/>
    <property type="project" value="UniProtKB-UniRule"/>
</dbReference>